<sequence>MNAKQITFHHLLYEKIKESHKHYAKKILSELYPDKSLSQFNILSKFSKKHSKLVTASIKDLEECNLIKNSNTSKLSPSEKQYILTKAGKQLVEDDGSLL</sequence>
<dbReference type="OrthoDB" id="1933071at2"/>
<dbReference type="Proteomes" id="UP000191056">
    <property type="component" value="Unassembled WGS sequence"/>
</dbReference>
<accession>A0A1V4IKY4</accession>
<keyword evidence="2" id="KW-1185">Reference proteome</keyword>
<dbReference type="SUPFAM" id="SSF46785">
    <property type="entry name" value="Winged helix' DNA-binding domain"/>
    <property type="match status" value="1"/>
</dbReference>
<comment type="caution">
    <text evidence="1">The sequence shown here is derived from an EMBL/GenBank/DDBJ whole genome shotgun (WGS) entry which is preliminary data.</text>
</comment>
<protein>
    <recommendedName>
        <fullName evidence="3">MarR family transcriptional regulator</fullName>
    </recommendedName>
</protein>
<dbReference type="EMBL" id="MZGT01000038">
    <property type="protein sequence ID" value="OPJ60529.1"/>
    <property type="molecule type" value="Genomic_DNA"/>
</dbReference>
<name>A0A1V4IKY4_9CLOT</name>
<organism evidence="1 2">
    <name type="scientific">Clostridium chromiireducens</name>
    <dbReference type="NCBI Taxonomy" id="225345"/>
    <lineage>
        <taxon>Bacteria</taxon>
        <taxon>Bacillati</taxon>
        <taxon>Bacillota</taxon>
        <taxon>Clostridia</taxon>
        <taxon>Eubacteriales</taxon>
        <taxon>Clostridiaceae</taxon>
        <taxon>Clostridium</taxon>
    </lineage>
</organism>
<dbReference type="RefSeq" id="WP_079440506.1">
    <property type="nucleotide sequence ID" value="NZ_MZGT01000038.1"/>
</dbReference>
<evidence type="ECO:0008006" key="3">
    <source>
        <dbReference type="Google" id="ProtNLM"/>
    </source>
</evidence>
<gene>
    <name evidence="1" type="ORF">CLCHR_28760</name>
</gene>
<dbReference type="InterPro" id="IPR036390">
    <property type="entry name" value="WH_DNA-bd_sf"/>
</dbReference>
<proteinExistence type="predicted"/>
<reference evidence="1 2" key="1">
    <citation type="submission" date="2017-03" db="EMBL/GenBank/DDBJ databases">
        <title>Genome sequence of Clostridium chromiireducens DSM 23318.</title>
        <authorList>
            <person name="Poehlein A."/>
            <person name="Daniel R."/>
        </authorList>
    </citation>
    <scope>NUCLEOTIDE SEQUENCE [LARGE SCALE GENOMIC DNA]</scope>
    <source>
        <strain evidence="1 2">DSM 23318</strain>
    </source>
</reference>
<dbReference type="InterPro" id="IPR036388">
    <property type="entry name" value="WH-like_DNA-bd_sf"/>
</dbReference>
<evidence type="ECO:0000313" key="1">
    <source>
        <dbReference type="EMBL" id="OPJ60529.1"/>
    </source>
</evidence>
<dbReference type="AlphaFoldDB" id="A0A1V4IKY4"/>
<dbReference type="Gene3D" id="1.10.10.10">
    <property type="entry name" value="Winged helix-like DNA-binding domain superfamily/Winged helix DNA-binding domain"/>
    <property type="match status" value="1"/>
</dbReference>
<evidence type="ECO:0000313" key="2">
    <source>
        <dbReference type="Proteomes" id="UP000191056"/>
    </source>
</evidence>